<dbReference type="Pfam" id="PF13649">
    <property type="entry name" value="Methyltransf_25"/>
    <property type="match status" value="1"/>
</dbReference>
<dbReference type="CDD" id="cd02440">
    <property type="entry name" value="AdoMet_MTases"/>
    <property type="match status" value="1"/>
</dbReference>
<evidence type="ECO:0000313" key="3">
    <source>
        <dbReference type="EMBL" id="MFC5177239.1"/>
    </source>
</evidence>
<dbReference type="InterPro" id="IPR041698">
    <property type="entry name" value="Methyltransf_25"/>
</dbReference>
<dbReference type="InterPro" id="IPR029063">
    <property type="entry name" value="SAM-dependent_MTases_sf"/>
</dbReference>
<comment type="caution">
    <text evidence="3">The sequence shown here is derived from an EMBL/GenBank/DDBJ whole genome shotgun (WGS) entry which is preliminary data.</text>
</comment>
<evidence type="ECO:0000259" key="2">
    <source>
        <dbReference type="Pfam" id="PF13649"/>
    </source>
</evidence>
<dbReference type="GO" id="GO:0102208">
    <property type="term" value="F:2-polyprenyl-6-hydroxyphenol methylase activity"/>
    <property type="evidence" value="ECO:0007669"/>
    <property type="project" value="UniProtKB-EC"/>
</dbReference>
<reference evidence="4" key="1">
    <citation type="journal article" date="2019" name="Int. J. Syst. Evol. Microbiol.">
        <title>The Global Catalogue of Microorganisms (GCM) 10K type strain sequencing project: providing services to taxonomists for standard genome sequencing and annotation.</title>
        <authorList>
            <consortium name="The Broad Institute Genomics Platform"/>
            <consortium name="The Broad Institute Genome Sequencing Center for Infectious Disease"/>
            <person name="Wu L."/>
            <person name="Ma J."/>
        </authorList>
    </citation>
    <scope>NUCLEOTIDE SEQUENCE [LARGE SCALE GENOMIC DNA]</scope>
    <source>
        <strain evidence="4">DFY41</strain>
    </source>
</reference>
<keyword evidence="3" id="KW-0489">Methyltransferase</keyword>
<dbReference type="Gene3D" id="3.40.50.150">
    <property type="entry name" value="Vaccinia Virus protein VP39"/>
    <property type="match status" value="1"/>
</dbReference>
<dbReference type="SUPFAM" id="SSF53335">
    <property type="entry name" value="S-adenosyl-L-methionine-dependent methyltransferases"/>
    <property type="match status" value="1"/>
</dbReference>
<keyword evidence="4" id="KW-1185">Reference proteome</keyword>
<proteinExistence type="predicted"/>
<dbReference type="EMBL" id="JBHSKD010000009">
    <property type="protein sequence ID" value="MFC5177239.1"/>
    <property type="molecule type" value="Genomic_DNA"/>
</dbReference>
<name>A0ABW0BIS9_9ACTN</name>
<dbReference type="EC" id="2.1.1.222" evidence="3"/>
<dbReference type="GO" id="GO:0061542">
    <property type="term" value="F:3-demethylubiquinol 3-O-methyltransferase activity"/>
    <property type="evidence" value="ECO:0007669"/>
    <property type="project" value="UniProtKB-EC"/>
</dbReference>
<keyword evidence="1 3" id="KW-0808">Transferase</keyword>
<accession>A0ABW0BIS9</accession>
<organism evidence="3 4">
    <name type="scientific">Nocardioides taihuensis</name>
    <dbReference type="NCBI Taxonomy" id="1835606"/>
    <lineage>
        <taxon>Bacteria</taxon>
        <taxon>Bacillati</taxon>
        <taxon>Actinomycetota</taxon>
        <taxon>Actinomycetes</taxon>
        <taxon>Propionibacteriales</taxon>
        <taxon>Nocardioidaceae</taxon>
        <taxon>Nocardioides</taxon>
    </lineage>
</organism>
<dbReference type="Proteomes" id="UP001596087">
    <property type="component" value="Unassembled WGS sequence"/>
</dbReference>
<evidence type="ECO:0000313" key="4">
    <source>
        <dbReference type="Proteomes" id="UP001596087"/>
    </source>
</evidence>
<dbReference type="RefSeq" id="WP_378590073.1">
    <property type="nucleotide sequence ID" value="NZ_JBHSKD010000009.1"/>
</dbReference>
<dbReference type="GO" id="GO:0032259">
    <property type="term" value="P:methylation"/>
    <property type="evidence" value="ECO:0007669"/>
    <property type="project" value="UniProtKB-KW"/>
</dbReference>
<protein>
    <submittedName>
        <fullName evidence="3">Class I SAM-dependent methyltransferase</fullName>
        <ecNumber evidence="3">2.1.1.222</ecNumber>
        <ecNumber evidence="3">2.1.1.64</ecNumber>
    </submittedName>
</protein>
<gene>
    <name evidence="3" type="ORF">ACFPGP_11185</name>
</gene>
<dbReference type="PANTHER" id="PTHR43861">
    <property type="entry name" value="TRANS-ACONITATE 2-METHYLTRANSFERASE-RELATED"/>
    <property type="match status" value="1"/>
</dbReference>
<evidence type="ECO:0000256" key="1">
    <source>
        <dbReference type="ARBA" id="ARBA00022679"/>
    </source>
</evidence>
<feature type="domain" description="Methyltransferase" evidence="2">
    <location>
        <begin position="51"/>
        <end position="145"/>
    </location>
</feature>
<dbReference type="EC" id="2.1.1.64" evidence="3"/>
<sequence>MAEGFDRSDWERRWVQVLREHPDTVAARPPNADLVALVGDLHGDLPPGYALDAGCGHGAEAIWMAAAGWDVTALDFSPSALEHGRATAAALGDDVGGRISWVEGDLGTWTPPAATYDLVSCLYVHVAGSVVDLVRRLASGVAPGGTLFMLGHQPVDPATGRPSPAAGQVQVTVEGALEALDAEEWDVVAEERPRAIAGTGVDAVVRAVRRA</sequence>